<gene>
    <name evidence="1" type="ORF">NCI00_21825</name>
</gene>
<keyword evidence="1" id="KW-0540">Nuclease</keyword>
<sequence>MVVIATKRRPKIRKIPAHLVYEELDGQALPYRGYLEVLSGKKTFEEIMGSSSLQAVLVSIINWFVNNNINRKKYLVASNESGLHVNSGSNLANDIAVFEKEKITLTDKYFDVAPKIVVEVDIKIALEGTGLTSDLEYMLNKSQKMLDFGVEKVIWITTQTKKIFVITPNAPWYLVNYDENIPLLDDCVLNLAQLLRDEEIEY</sequence>
<evidence type="ECO:0000313" key="1">
    <source>
        <dbReference type="EMBL" id="MCP1385093.1"/>
    </source>
</evidence>
<keyword evidence="1" id="KW-0378">Hydrolase</keyword>
<dbReference type="SUPFAM" id="SSF52980">
    <property type="entry name" value="Restriction endonuclease-like"/>
    <property type="match status" value="1"/>
</dbReference>
<dbReference type="InterPro" id="IPR012296">
    <property type="entry name" value="Nuclease_put_TT1808"/>
</dbReference>
<protein>
    <submittedName>
        <fullName evidence="1">Uma2 family endonuclease</fullName>
    </submittedName>
</protein>
<organism evidence="1 2">
    <name type="scientific">Runella salmonicolor</name>
    <dbReference type="NCBI Taxonomy" id="2950278"/>
    <lineage>
        <taxon>Bacteria</taxon>
        <taxon>Pseudomonadati</taxon>
        <taxon>Bacteroidota</taxon>
        <taxon>Cytophagia</taxon>
        <taxon>Cytophagales</taxon>
        <taxon>Spirosomataceae</taxon>
        <taxon>Runella</taxon>
    </lineage>
</organism>
<name>A0ABT1FWF3_9BACT</name>
<dbReference type="InterPro" id="IPR011335">
    <property type="entry name" value="Restrct_endonuc-II-like"/>
</dbReference>
<dbReference type="Proteomes" id="UP001204772">
    <property type="component" value="Unassembled WGS sequence"/>
</dbReference>
<dbReference type="EMBL" id="JAMZEL010000011">
    <property type="protein sequence ID" value="MCP1385093.1"/>
    <property type="molecule type" value="Genomic_DNA"/>
</dbReference>
<dbReference type="Gene3D" id="3.90.1570.10">
    <property type="entry name" value="tt1808, chain A"/>
    <property type="match status" value="1"/>
</dbReference>
<reference evidence="1 2" key="1">
    <citation type="submission" date="2022-06" db="EMBL/GenBank/DDBJ databases">
        <title>Runella sp. S5 genome sequencing.</title>
        <authorList>
            <person name="Park S."/>
        </authorList>
    </citation>
    <scope>NUCLEOTIDE SEQUENCE [LARGE SCALE GENOMIC DNA]</scope>
    <source>
        <strain evidence="1 2">S5</strain>
    </source>
</reference>
<dbReference type="RefSeq" id="WP_253531190.1">
    <property type="nucleotide sequence ID" value="NZ_JAMZEL010000011.1"/>
</dbReference>
<accession>A0ABT1FWF3</accession>
<dbReference type="GO" id="GO:0004519">
    <property type="term" value="F:endonuclease activity"/>
    <property type="evidence" value="ECO:0007669"/>
    <property type="project" value="UniProtKB-KW"/>
</dbReference>
<evidence type="ECO:0000313" key="2">
    <source>
        <dbReference type="Proteomes" id="UP001204772"/>
    </source>
</evidence>
<keyword evidence="2" id="KW-1185">Reference proteome</keyword>
<comment type="caution">
    <text evidence="1">The sequence shown here is derived from an EMBL/GenBank/DDBJ whole genome shotgun (WGS) entry which is preliminary data.</text>
</comment>
<proteinExistence type="predicted"/>
<keyword evidence="1" id="KW-0255">Endonuclease</keyword>